<keyword evidence="2" id="KW-0813">Transport</keyword>
<evidence type="ECO:0000256" key="3">
    <source>
        <dbReference type="ARBA" id="ARBA00022475"/>
    </source>
</evidence>
<dbReference type="PROSITE" id="PS50850">
    <property type="entry name" value="MFS"/>
    <property type="match status" value="1"/>
</dbReference>
<feature type="transmembrane region" description="Helical" evidence="8">
    <location>
        <begin position="90"/>
        <end position="110"/>
    </location>
</feature>
<feature type="transmembrane region" description="Helical" evidence="8">
    <location>
        <begin position="395"/>
        <end position="415"/>
    </location>
</feature>
<feature type="transmembrane region" description="Helical" evidence="8">
    <location>
        <begin position="221"/>
        <end position="241"/>
    </location>
</feature>
<evidence type="ECO:0000256" key="6">
    <source>
        <dbReference type="ARBA" id="ARBA00023136"/>
    </source>
</evidence>
<keyword evidence="6 8" id="KW-0472">Membrane</keyword>
<dbReference type="RefSeq" id="WP_343938652.1">
    <property type="nucleotide sequence ID" value="NZ_BAAABU010000025.1"/>
</dbReference>
<protein>
    <submittedName>
        <fullName evidence="10">MFS transporter</fullName>
    </submittedName>
</protein>
<name>A0ABN0UPF0_9PSEU</name>
<comment type="caution">
    <text evidence="10">The sequence shown here is derived from an EMBL/GenBank/DDBJ whole genome shotgun (WGS) entry which is preliminary data.</text>
</comment>
<feature type="transmembrane region" description="Helical" evidence="8">
    <location>
        <begin position="122"/>
        <end position="142"/>
    </location>
</feature>
<feature type="domain" description="Major facilitator superfamily (MFS) profile" evidence="9">
    <location>
        <begin position="56"/>
        <end position="445"/>
    </location>
</feature>
<reference evidence="10 11" key="1">
    <citation type="journal article" date="2019" name="Int. J. Syst. Evol. Microbiol.">
        <title>The Global Catalogue of Microorganisms (GCM) 10K type strain sequencing project: providing services to taxonomists for standard genome sequencing and annotation.</title>
        <authorList>
            <consortium name="The Broad Institute Genomics Platform"/>
            <consortium name="The Broad Institute Genome Sequencing Center for Infectious Disease"/>
            <person name="Wu L."/>
            <person name="Ma J."/>
        </authorList>
    </citation>
    <scope>NUCLEOTIDE SEQUENCE [LARGE SCALE GENOMIC DNA]</scope>
    <source>
        <strain evidence="10 11">JCM 3380</strain>
    </source>
</reference>
<evidence type="ECO:0000256" key="2">
    <source>
        <dbReference type="ARBA" id="ARBA00022448"/>
    </source>
</evidence>
<evidence type="ECO:0000256" key="8">
    <source>
        <dbReference type="SAM" id="Phobius"/>
    </source>
</evidence>
<feature type="transmembrane region" description="Helical" evidence="8">
    <location>
        <begin position="301"/>
        <end position="321"/>
    </location>
</feature>
<accession>A0ABN0UPF0</accession>
<feature type="region of interest" description="Disordered" evidence="7">
    <location>
        <begin position="1"/>
        <end position="23"/>
    </location>
</feature>
<dbReference type="Proteomes" id="UP001500416">
    <property type="component" value="Unassembled WGS sequence"/>
</dbReference>
<gene>
    <name evidence="10" type="ORF">GCM10010492_67510</name>
</gene>
<dbReference type="EMBL" id="BAAABU010000025">
    <property type="protein sequence ID" value="GAA0257081.1"/>
    <property type="molecule type" value="Genomic_DNA"/>
</dbReference>
<dbReference type="InterPro" id="IPR020846">
    <property type="entry name" value="MFS_dom"/>
</dbReference>
<keyword evidence="4 8" id="KW-0812">Transmembrane</keyword>
<feature type="transmembrane region" description="Helical" evidence="8">
    <location>
        <begin position="154"/>
        <end position="174"/>
    </location>
</feature>
<organism evidence="10 11">
    <name type="scientific">Saccharothrix mutabilis subsp. mutabilis</name>
    <dbReference type="NCBI Taxonomy" id="66855"/>
    <lineage>
        <taxon>Bacteria</taxon>
        <taxon>Bacillati</taxon>
        <taxon>Actinomycetota</taxon>
        <taxon>Actinomycetes</taxon>
        <taxon>Pseudonocardiales</taxon>
        <taxon>Pseudonocardiaceae</taxon>
        <taxon>Saccharothrix</taxon>
    </lineage>
</organism>
<evidence type="ECO:0000256" key="1">
    <source>
        <dbReference type="ARBA" id="ARBA00004651"/>
    </source>
</evidence>
<feature type="transmembrane region" description="Helical" evidence="8">
    <location>
        <begin position="270"/>
        <end position="289"/>
    </location>
</feature>
<comment type="subcellular location">
    <subcellularLocation>
        <location evidence="1">Cell membrane</location>
        <topology evidence="1">Multi-pass membrane protein</topology>
    </subcellularLocation>
</comment>
<dbReference type="InterPro" id="IPR010290">
    <property type="entry name" value="TM_effector"/>
</dbReference>
<keyword evidence="3" id="KW-1003">Cell membrane</keyword>
<proteinExistence type="predicted"/>
<dbReference type="Gene3D" id="1.20.1250.20">
    <property type="entry name" value="MFS general substrate transporter like domains"/>
    <property type="match status" value="1"/>
</dbReference>
<dbReference type="InterPro" id="IPR036259">
    <property type="entry name" value="MFS_trans_sf"/>
</dbReference>
<evidence type="ECO:0000313" key="11">
    <source>
        <dbReference type="Proteomes" id="UP001500416"/>
    </source>
</evidence>
<dbReference type="PANTHER" id="PTHR23513:SF6">
    <property type="entry name" value="MAJOR FACILITATOR SUPERFAMILY ASSOCIATED DOMAIN-CONTAINING PROTEIN"/>
    <property type="match status" value="1"/>
</dbReference>
<evidence type="ECO:0000256" key="5">
    <source>
        <dbReference type="ARBA" id="ARBA00022989"/>
    </source>
</evidence>
<sequence length="455" mass="47356">MAEQTRAVDAPPEQVAAEQAAEPVAAEQAVAPVAAEPVAAEPVAAERVTADPSGRNTAVLVGFTAVTNLTDGVTKIAFPLLATTITSSPAQISGVALTLWLPWLLAALHVGVLVDRVDRRKLLWAANLVRIVVVAGVLWTVVRDAVSLPVLYGGGLALGVAEVVALTSAAALVPDAVRPAHRERANSWVAGAETVCNEFAGPLVGGLLVAASATLAFGTSVAGYLIGIVVLLGLVGTFKVARSTDEPRESVNKQIAAGLKFLWHQRMLRMMALVLTVLCACWGAWFGLMPLYATSVMGLDGAGYGVLISAMGVGGALGAFVTTTLNRLVGRRWVMLADLIGTFAMVLVPVLFPSVWLVAASAFVGGLGGTLWTVNSRTLSQGIVPTEMMGRYNAAARLFSWGAIPLGAGLGGLLAEWFGMKVAFAVFAVAVFLLIPSFLHTFTTKALAEIEPPKE</sequence>
<dbReference type="SUPFAM" id="SSF103473">
    <property type="entry name" value="MFS general substrate transporter"/>
    <property type="match status" value="1"/>
</dbReference>
<feature type="compositionally biased region" description="Low complexity" evidence="7">
    <location>
        <begin position="10"/>
        <end position="23"/>
    </location>
</feature>
<evidence type="ECO:0000313" key="10">
    <source>
        <dbReference type="EMBL" id="GAA0257081.1"/>
    </source>
</evidence>
<keyword evidence="5 8" id="KW-1133">Transmembrane helix</keyword>
<dbReference type="CDD" id="cd06173">
    <property type="entry name" value="MFS_MefA_like"/>
    <property type="match status" value="1"/>
</dbReference>
<keyword evidence="11" id="KW-1185">Reference proteome</keyword>
<dbReference type="Pfam" id="PF05977">
    <property type="entry name" value="MFS_3"/>
    <property type="match status" value="1"/>
</dbReference>
<feature type="transmembrane region" description="Helical" evidence="8">
    <location>
        <begin position="195"/>
        <end position="215"/>
    </location>
</feature>
<evidence type="ECO:0000259" key="9">
    <source>
        <dbReference type="PROSITE" id="PS50850"/>
    </source>
</evidence>
<feature type="transmembrane region" description="Helical" evidence="8">
    <location>
        <begin position="421"/>
        <end position="439"/>
    </location>
</feature>
<evidence type="ECO:0000256" key="4">
    <source>
        <dbReference type="ARBA" id="ARBA00022692"/>
    </source>
</evidence>
<dbReference type="PANTHER" id="PTHR23513">
    <property type="entry name" value="INTEGRAL MEMBRANE EFFLUX PROTEIN-RELATED"/>
    <property type="match status" value="1"/>
</dbReference>
<evidence type="ECO:0000256" key="7">
    <source>
        <dbReference type="SAM" id="MobiDB-lite"/>
    </source>
</evidence>